<dbReference type="AlphaFoldDB" id="A0P4Q3"/>
<comment type="caution">
    <text evidence="2">The sequence shown here is derived from an EMBL/GenBank/DDBJ whole genome shotgun (WGS) entry which is preliminary data.</text>
</comment>
<evidence type="ECO:0000313" key="3">
    <source>
        <dbReference type="Proteomes" id="UP000054262"/>
    </source>
</evidence>
<dbReference type="Proteomes" id="UP000054262">
    <property type="component" value="Unassembled WGS sequence"/>
</dbReference>
<dbReference type="InterPro" id="IPR015943">
    <property type="entry name" value="WD40/YVTN_repeat-like_dom_sf"/>
</dbReference>
<dbReference type="PANTHER" id="PTHR47197">
    <property type="entry name" value="PROTEIN NIRF"/>
    <property type="match status" value="1"/>
</dbReference>
<evidence type="ECO:0000313" key="2">
    <source>
        <dbReference type="EMBL" id="EAV46513.1"/>
    </source>
</evidence>
<organism evidence="2 3">
    <name type="scientific">Methylophilales bacterium HTCC2181</name>
    <dbReference type="NCBI Taxonomy" id="383631"/>
    <lineage>
        <taxon>Bacteria</taxon>
        <taxon>Pseudomonadati</taxon>
        <taxon>Pseudomonadota</taxon>
        <taxon>Betaproteobacteria</taxon>
        <taxon>Nitrosomonadales</taxon>
        <taxon>OM43 clade</taxon>
    </lineage>
</organism>
<dbReference type="InterPro" id="IPR051200">
    <property type="entry name" value="Host-pathogen_enzymatic-act"/>
</dbReference>
<dbReference type="InterPro" id="IPR011045">
    <property type="entry name" value="N2O_reductase_N"/>
</dbReference>
<name>A0P4Q3_9PROT</name>
<sequence>MEVVEEFKVGTFPRGIGLTKDGKYLVTANKDDAAISMVNVKTKAIEKTIEVGINPEFVRIKDGLAFISTEPSSKGKPPAPGEQKHEEEEDEDDDDDRTPAKVSIVDLALGEKVRDITAGPETEGIEFSKDGKQIIVTNEADNTITVHDFMSGELIKTISVEPYGLRPRGIKVSPNGERYVATLEHSDNFIVLDKDFNHIKTVKTGKSPYGTSFNAAGDKLFVAAGKSKTLEVYATEDYSKIKDIQIDGKRCWHFTFTPDNQDILLACGRSDEVVVVDVGDLAVEKRIPVAGIPWGIVSYPPAIGSLDQVR</sequence>
<dbReference type="Pfam" id="PF02239">
    <property type="entry name" value="Cytochrom_D1"/>
    <property type="match status" value="1"/>
</dbReference>
<gene>
    <name evidence="2" type="ORF">MB2181_00530</name>
</gene>
<dbReference type="SUPFAM" id="SSF50974">
    <property type="entry name" value="Nitrous oxide reductase, N-terminal domain"/>
    <property type="match status" value="1"/>
</dbReference>
<dbReference type="EMBL" id="AAUX01000001">
    <property type="protein sequence ID" value="EAV46513.1"/>
    <property type="molecule type" value="Genomic_DNA"/>
</dbReference>
<feature type="compositionally biased region" description="Acidic residues" evidence="1">
    <location>
        <begin position="87"/>
        <end position="96"/>
    </location>
</feature>
<reference evidence="2 3" key="1">
    <citation type="submission" date="2006-11" db="EMBL/GenBank/DDBJ databases">
        <authorList>
            <person name="Giovannoni S."/>
            <person name="Vergin K."/>
            <person name="Ferriera S."/>
            <person name="Johnson J."/>
            <person name="Kravitz S."/>
            <person name="Beeson K."/>
            <person name="Sutton G."/>
            <person name="Rogers Y.-H."/>
            <person name="Friedman R."/>
            <person name="Frazier M."/>
            <person name="Venter J.C."/>
        </authorList>
    </citation>
    <scope>NUCLEOTIDE SEQUENCE [LARGE SCALE GENOMIC DNA]</scope>
    <source>
        <strain evidence="2 3">HTCC2181</strain>
    </source>
</reference>
<evidence type="ECO:0000256" key="1">
    <source>
        <dbReference type="SAM" id="MobiDB-lite"/>
    </source>
</evidence>
<accession>A0P4Q3</accession>
<dbReference type="PANTHER" id="PTHR47197:SF3">
    <property type="entry name" value="DIHYDRO-HEME D1 DEHYDROGENASE"/>
    <property type="match status" value="1"/>
</dbReference>
<dbReference type="Gene3D" id="2.130.10.10">
    <property type="entry name" value="YVTN repeat-like/Quinoprotein amine dehydrogenase"/>
    <property type="match status" value="2"/>
</dbReference>
<protein>
    <submittedName>
        <fullName evidence="2">WD-40 repeat</fullName>
    </submittedName>
</protein>
<feature type="region of interest" description="Disordered" evidence="1">
    <location>
        <begin position="68"/>
        <end position="99"/>
    </location>
</feature>
<keyword evidence="3" id="KW-1185">Reference proteome</keyword>
<proteinExistence type="predicted"/>